<evidence type="ECO:0000313" key="1">
    <source>
        <dbReference type="EMBL" id="KAK3367097.1"/>
    </source>
</evidence>
<dbReference type="AlphaFoldDB" id="A0AAE0JZU9"/>
<sequence length="256" mass="28144">MALKRHQAVLHGRRYGVPPAKTLGKCPRLLVTRSGQSPDCAHSHQIISQCTRQEIRILHQAPKYSRQRVISNTVAQTCQPSRRRVSPESPVLELSVLLFFRTASGPYSAKGNVTLKVEASLVWLPRCSRFSGSRPPVSALPLPILHPIFSVQCLAVGREVALGPGQTDTRVEPSGPGVRILIKDDDPNAPRNKATQSAVLLELHPYMLPNLLISSAVYSQTATTGSHPRGSLPAAWIQTRDGRRSLPHSIFLVRRM</sequence>
<keyword evidence="2" id="KW-1185">Reference proteome</keyword>
<evidence type="ECO:0000313" key="2">
    <source>
        <dbReference type="Proteomes" id="UP001287356"/>
    </source>
</evidence>
<protein>
    <submittedName>
        <fullName evidence="1">Uncharacterized protein</fullName>
    </submittedName>
</protein>
<gene>
    <name evidence="1" type="ORF">B0T24DRAFT_381018</name>
</gene>
<accession>A0AAE0JZU9</accession>
<dbReference type="Proteomes" id="UP001287356">
    <property type="component" value="Unassembled WGS sequence"/>
</dbReference>
<reference evidence="1" key="2">
    <citation type="submission" date="2023-06" db="EMBL/GenBank/DDBJ databases">
        <authorList>
            <consortium name="Lawrence Berkeley National Laboratory"/>
            <person name="Haridas S."/>
            <person name="Hensen N."/>
            <person name="Bonometti L."/>
            <person name="Westerberg I."/>
            <person name="Brannstrom I.O."/>
            <person name="Guillou S."/>
            <person name="Cros-Aarteil S."/>
            <person name="Calhoun S."/>
            <person name="Kuo A."/>
            <person name="Mondo S."/>
            <person name="Pangilinan J."/>
            <person name="Riley R."/>
            <person name="Labutti K."/>
            <person name="Andreopoulos B."/>
            <person name="Lipzen A."/>
            <person name="Chen C."/>
            <person name="Yanf M."/>
            <person name="Daum C."/>
            <person name="Ng V."/>
            <person name="Clum A."/>
            <person name="Steindorff A."/>
            <person name="Ohm R."/>
            <person name="Martin F."/>
            <person name="Silar P."/>
            <person name="Natvig D."/>
            <person name="Lalanne C."/>
            <person name="Gautier V."/>
            <person name="Ament-Velasquez S.L."/>
            <person name="Kruys A."/>
            <person name="Hutchinson M.I."/>
            <person name="Powell A.J."/>
            <person name="Barry K."/>
            <person name="Miller A.N."/>
            <person name="Grigoriev I.V."/>
            <person name="Debuchy R."/>
            <person name="Gladieux P."/>
            <person name="Thoren M.H."/>
            <person name="Johannesson H."/>
        </authorList>
    </citation>
    <scope>NUCLEOTIDE SEQUENCE</scope>
    <source>
        <strain evidence="1">CBS 958.72</strain>
    </source>
</reference>
<organism evidence="1 2">
    <name type="scientific">Lasiosphaeria ovina</name>
    <dbReference type="NCBI Taxonomy" id="92902"/>
    <lineage>
        <taxon>Eukaryota</taxon>
        <taxon>Fungi</taxon>
        <taxon>Dikarya</taxon>
        <taxon>Ascomycota</taxon>
        <taxon>Pezizomycotina</taxon>
        <taxon>Sordariomycetes</taxon>
        <taxon>Sordariomycetidae</taxon>
        <taxon>Sordariales</taxon>
        <taxon>Lasiosphaeriaceae</taxon>
        <taxon>Lasiosphaeria</taxon>
    </lineage>
</organism>
<proteinExistence type="predicted"/>
<dbReference type="EMBL" id="JAULSN010000007">
    <property type="protein sequence ID" value="KAK3367097.1"/>
    <property type="molecule type" value="Genomic_DNA"/>
</dbReference>
<comment type="caution">
    <text evidence="1">The sequence shown here is derived from an EMBL/GenBank/DDBJ whole genome shotgun (WGS) entry which is preliminary data.</text>
</comment>
<reference evidence="1" key="1">
    <citation type="journal article" date="2023" name="Mol. Phylogenet. Evol.">
        <title>Genome-scale phylogeny and comparative genomics of the fungal order Sordariales.</title>
        <authorList>
            <person name="Hensen N."/>
            <person name="Bonometti L."/>
            <person name="Westerberg I."/>
            <person name="Brannstrom I.O."/>
            <person name="Guillou S."/>
            <person name="Cros-Aarteil S."/>
            <person name="Calhoun S."/>
            <person name="Haridas S."/>
            <person name="Kuo A."/>
            <person name="Mondo S."/>
            <person name="Pangilinan J."/>
            <person name="Riley R."/>
            <person name="LaButti K."/>
            <person name="Andreopoulos B."/>
            <person name="Lipzen A."/>
            <person name="Chen C."/>
            <person name="Yan M."/>
            <person name="Daum C."/>
            <person name="Ng V."/>
            <person name="Clum A."/>
            <person name="Steindorff A."/>
            <person name="Ohm R.A."/>
            <person name="Martin F."/>
            <person name="Silar P."/>
            <person name="Natvig D.O."/>
            <person name="Lalanne C."/>
            <person name="Gautier V."/>
            <person name="Ament-Velasquez S.L."/>
            <person name="Kruys A."/>
            <person name="Hutchinson M.I."/>
            <person name="Powell A.J."/>
            <person name="Barry K."/>
            <person name="Miller A.N."/>
            <person name="Grigoriev I.V."/>
            <person name="Debuchy R."/>
            <person name="Gladieux P."/>
            <person name="Hiltunen Thoren M."/>
            <person name="Johannesson H."/>
        </authorList>
    </citation>
    <scope>NUCLEOTIDE SEQUENCE</scope>
    <source>
        <strain evidence="1">CBS 958.72</strain>
    </source>
</reference>
<name>A0AAE0JZU9_9PEZI</name>